<feature type="region of interest" description="Disordered" evidence="3">
    <location>
        <begin position="252"/>
        <end position="275"/>
    </location>
</feature>
<dbReference type="Pfam" id="PF00439">
    <property type="entry name" value="Bromodomain"/>
    <property type="match status" value="2"/>
</dbReference>
<evidence type="ECO:0000313" key="6">
    <source>
        <dbReference type="EMBL" id="SMN22688.1"/>
    </source>
</evidence>
<dbReference type="Gene3D" id="1.20.920.10">
    <property type="entry name" value="Bromodomain-like"/>
    <property type="match status" value="2"/>
</dbReference>
<feature type="compositionally biased region" description="Acidic residues" evidence="3">
    <location>
        <begin position="647"/>
        <end position="657"/>
    </location>
</feature>
<gene>
    <name evidence="6" type="ORF">KASA_0F00979G</name>
</gene>
<dbReference type="InterPro" id="IPR027353">
    <property type="entry name" value="NET_dom"/>
</dbReference>
<dbReference type="GO" id="GO:0006338">
    <property type="term" value="P:chromatin remodeling"/>
    <property type="evidence" value="ECO:0007669"/>
    <property type="project" value="TreeGrafter"/>
</dbReference>
<feature type="region of interest" description="Disordered" evidence="3">
    <location>
        <begin position="618"/>
        <end position="657"/>
    </location>
</feature>
<dbReference type="AlphaFoldDB" id="A0A1X7RAJ8"/>
<dbReference type="InterPro" id="IPR038336">
    <property type="entry name" value="NET_sf"/>
</dbReference>
<dbReference type="PRINTS" id="PR00503">
    <property type="entry name" value="BROMODOMAIN"/>
</dbReference>
<feature type="region of interest" description="Disordered" evidence="3">
    <location>
        <begin position="457"/>
        <end position="492"/>
    </location>
</feature>
<dbReference type="Proteomes" id="UP000196158">
    <property type="component" value="Unassembled WGS sequence"/>
</dbReference>
<feature type="compositionally biased region" description="Polar residues" evidence="3">
    <location>
        <begin position="573"/>
        <end position="585"/>
    </location>
</feature>
<dbReference type="STRING" id="1789683.A0A1X7RAJ8"/>
<dbReference type="GO" id="GO:0006355">
    <property type="term" value="P:regulation of DNA-templated transcription"/>
    <property type="evidence" value="ECO:0007669"/>
    <property type="project" value="TreeGrafter"/>
</dbReference>
<protein>
    <submittedName>
        <fullName evidence="6">Similar to Saccharomyces cerevisiae YDL070W BDF2 Protein involved in transcription initiation at TATA-containing promoters</fullName>
    </submittedName>
</protein>
<dbReference type="EMBL" id="FXLY01000013">
    <property type="protein sequence ID" value="SMN22688.1"/>
    <property type="molecule type" value="Genomic_DNA"/>
</dbReference>
<keyword evidence="1 2" id="KW-0103">Bromodomain</keyword>
<dbReference type="PROSITE" id="PS00633">
    <property type="entry name" value="BROMODOMAIN_1"/>
    <property type="match status" value="2"/>
</dbReference>
<dbReference type="PROSITE" id="PS51525">
    <property type="entry name" value="NET"/>
    <property type="match status" value="1"/>
</dbReference>
<organism evidence="6 7">
    <name type="scientific">Maudiozyma saulgeensis</name>
    <dbReference type="NCBI Taxonomy" id="1789683"/>
    <lineage>
        <taxon>Eukaryota</taxon>
        <taxon>Fungi</taxon>
        <taxon>Dikarya</taxon>
        <taxon>Ascomycota</taxon>
        <taxon>Saccharomycotina</taxon>
        <taxon>Saccharomycetes</taxon>
        <taxon>Saccharomycetales</taxon>
        <taxon>Saccharomycetaceae</taxon>
        <taxon>Maudiozyma</taxon>
    </lineage>
</organism>
<dbReference type="CDD" id="cd05500">
    <property type="entry name" value="Bromo_BDF1_2_I"/>
    <property type="match status" value="1"/>
</dbReference>
<evidence type="ECO:0000256" key="3">
    <source>
        <dbReference type="SAM" id="MobiDB-lite"/>
    </source>
</evidence>
<dbReference type="InterPro" id="IPR050935">
    <property type="entry name" value="Bromo_chromatin_reader"/>
</dbReference>
<sequence>MTDNAVIATETPALVARDEEHVISTTAEEITNNLNNDIIENPIEQEAKIEEATTVEETSKVEETTKVEEVNNTIVEETNNAVVEEVKNEPIFPPIEKPTIPAPTPPLEPDMNNLPQEPIPIHQKKHALMAIKAVKRLKDAKPFLHPVDIIVLNIPFYYNYVPHPMDLSTIEKKLNVDAYETPEKITEDFNLMVNNSIRFNGPTAMISQMAKNIQAAFEKHMLNMPAKDAPVVVKKIRKNKNDEDQPVVIRRAQTHNGRPKREIHPPKSKDIYPYENKRPKSKKLQNAFKFCSNIVKELSSKKYSSFNYPFLEPVDPVSMNIPTYFDYVKDPMDLGSISTKLSNWEYETIEQFENDVRLVFKNCYAFNPDGTIVNMMGHRLEEIFNNRWADRPVYEESESESEIEDEDIENEQTDISDSDIDETLITNPAIQYLEEQLARMKVELQLLKKQELDKIRKDRRLARGTKKPRGSKKNSKKRRSSKSTGGRTKKTKLQTVVTYDMKRIISEHINDLSAENLNKVIKIAMPKRNSDDDEVELDLDTLDNEKLLTIYNSFFRHYNEANGDSRVNGVSGHDTSSLSPGSALNGNGRKRRGKALSQAEQSKQIEKIRNKLAYLDHASPLSQNASPTGMMYNKARTASMVSSSSSSDEEESESEEE</sequence>
<proteinExistence type="predicted"/>
<name>A0A1X7RAJ8_9SACH</name>
<dbReference type="OrthoDB" id="784962at2759"/>
<dbReference type="Pfam" id="PF17035">
    <property type="entry name" value="BET"/>
    <property type="match status" value="1"/>
</dbReference>
<dbReference type="InterPro" id="IPR018359">
    <property type="entry name" value="Bromodomain_CS"/>
</dbReference>
<evidence type="ECO:0000256" key="2">
    <source>
        <dbReference type="PROSITE-ProRule" id="PRU00035"/>
    </source>
</evidence>
<dbReference type="InterPro" id="IPR001487">
    <property type="entry name" value="Bromodomain"/>
</dbReference>
<feature type="region of interest" description="Disordered" evidence="3">
    <location>
        <begin position="561"/>
        <end position="594"/>
    </location>
</feature>
<dbReference type="SUPFAM" id="SSF47370">
    <property type="entry name" value="Bromodomain"/>
    <property type="match status" value="2"/>
</dbReference>
<dbReference type="Gene3D" id="1.20.1270.220">
    <property type="match status" value="1"/>
</dbReference>
<evidence type="ECO:0000256" key="1">
    <source>
        <dbReference type="ARBA" id="ARBA00023117"/>
    </source>
</evidence>
<dbReference type="GO" id="GO:0000785">
    <property type="term" value="C:chromatin"/>
    <property type="evidence" value="ECO:0007669"/>
    <property type="project" value="TreeGrafter"/>
</dbReference>
<evidence type="ECO:0000259" key="5">
    <source>
        <dbReference type="PROSITE" id="PS51525"/>
    </source>
</evidence>
<accession>A0A1X7RAJ8</accession>
<feature type="compositionally biased region" description="Basic and acidic residues" evidence="3">
    <location>
        <begin position="259"/>
        <end position="275"/>
    </location>
</feature>
<feature type="domain" description="Bromo" evidence="4">
    <location>
        <begin position="135"/>
        <end position="207"/>
    </location>
</feature>
<feature type="region of interest" description="Disordered" evidence="3">
    <location>
        <begin position="395"/>
        <end position="420"/>
    </location>
</feature>
<dbReference type="InterPro" id="IPR036427">
    <property type="entry name" value="Bromodomain-like_sf"/>
</dbReference>
<keyword evidence="7" id="KW-1185">Reference proteome</keyword>
<dbReference type="PANTHER" id="PTHR22880">
    <property type="entry name" value="FALZ-RELATED BROMODOMAIN-CONTAINING PROTEINS"/>
    <property type="match status" value="1"/>
</dbReference>
<feature type="domain" description="Bromo" evidence="4">
    <location>
        <begin position="302"/>
        <end position="374"/>
    </location>
</feature>
<dbReference type="PANTHER" id="PTHR22880:SF225">
    <property type="entry name" value="BROMODOMAIN-CONTAINING PROTEIN BET-1-RELATED"/>
    <property type="match status" value="1"/>
</dbReference>
<dbReference type="CDD" id="cd05499">
    <property type="entry name" value="Bromo_BDF1_2_II"/>
    <property type="match status" value="1"/>
</dbReference>
<reference evidence="6 7" key="1">
    <citation type="submission" date="2017-04" db="EMBL/GenBank/DDBJ databases">
        <authorList>
            <person name="Afonso C.L."/>
            <person name="Miller P.J."/>
            <person name="Scott M.A."/>
            <person name="Spackman E."/>
            <person name="Goraichik I."/>
            <person name="Dimitrov K.M."/>
            <person name="Suarez D.L."/>
            <person name="Swayne D.E."/>
        </authorList>
    </citation>
    <scope>NUCLEOTIDE SEQUENCE [LARGE SCALE GENOMIC DNA]</scope>
</reference>
<feature type="domain" description="NET" evidence="5">
    <location>
        <begin position="487"/>
        <end position="565"/>
    </location>
</feature>
<evidence type="ECO:0000313" key="7">
    <source>
        <dbReference type="Proteomes" id="UP000196158"/>
    </source>
</evidence>
<dbReference type="SMART" id="SM00297">
    <property type="entry name" value="BROMO"/>
    <property type="match status" value="2"/>
</dbReference>
<dbReference type="PROSITE" id="PS50014">
    <property type="entry name" value="BROMODOMAIN_2"/>
    <property type="match status" value="2"/>
</dbReference>
<dbReference type="GO" id="GO:0005634">
    <property type="term" value="C:nucleus"/>
    <property type="evidence" value="ECO:0007669"/>
    <property type="project" value="TreeGrafter"/>
</dbReference>
<evidence type="ECO:0000259" key="4">
    <source>
        <dbReference type="PROSITE" id="PS50014"/>
    </source>
</evidence>